<dbReference type="Gene3D" id="3.90.1340.10">
    <property type="entry name" value="Phage tail collar domain"/>
    <property type="match status" value="1"/>
</dbReference>
<dbReference type="SUPFAM" id="SSF88874">
    <property type="entry name" value="Receptor-binding domain of short tail fibre protein gp12"/>
    <property type="match status" value="1"/>
</dbReference>
<keyword evidence="4" id="KW-1185">Reference proteome</keyword>
<dbReference type="RefSeq" id="YP_010669510.1">
    <property type="nucleotide sequence ID" value="NC_070961.1"/>
</dbReference>
<feature type="domain" description="Phage tail collar" evidence="2">
    <location>
        <begin position="48"/>
        <end position="89"/>
    </location>
</feature>
<dbReference type="Pfam" id="PF07484">
    <property type="entry name" value="Collar"/>
    <property type="match status" value="1"/>
</dbReference>
<dbReference type="Proteomes" id="UP000663288">
    <property type="component" value="Segment"/>
</dbReference>
<name>A0A873WSP1_9CAUD</name>
<dbReference type="GeneID" id="77945693"/>
<accession>A0A873WSP1</accession>
<feature type="region of interest" description="Disordered" evidence="1">
    <location>
        <begin position="143"/>
        <end position="163"/>
    </location>
</feature>
<proteinExistence type="predicted"/>
<sequence>MPANYSKIQSRSGVSIGTVISVPKDSGWSNSTNPTTEGNNWDIEGNFPGWLPCDGRELNKNDYRVLYEVIGDTYGSTSTTFYLPDYRSRKLMGTGPVDGNAPGGLSLTPTITPGNSSTIASPTEAGSEGGVYVIETVRQLPPASEITPSTPSNPPTIGGGATDTFNISTFSSSGFGDVTSIVNSTISGNVSWSAGPVGTFSTPTAPPHYHEVRYAQQGGTSAREGNPYAEAKDVGFMGSTQAGVLSFDRYGGALRTHAHYLNWGYSTEYATYGNDNTYGSSGLVNITDPGGAFATKFGTSFGNDNNRGTTINKTVDVVNDLGVFFNIGNFTLSDAAAQNFDAALGVRLQAAEQMPMMQPYFRLKYIIKAY</sequence>
<evidence type="ECO:0000256" key="1">
    <source>
        <dbReference type="SAM" id="MobiDB-lite"/>
    </source>
</evidence>
<dbReference type="InterPro" id="IPR011083">
    <property type="entry name" value="Phage_tail_collar_dom"/>
</dbReference>
<reference evidence="3" key="1">
    <citation type="submission" date="2020-10" db="EMBL/GenBank/DDBJ databases">
        <title>The Isolation and Genome Sequence of a Novel Cyanophage S-H9-1 from the Yellow Sea, China.</title>
        <authorList>
            <person name="Jiang T."/>
        </authorList>
    </citation>
    <scope>NUCLEOTIDE SEQUENCE</scope>
</reference>
<organism evidence="3 4">
    <name type="scientific">Synechococcus phage S-H9-1</name>
    <dbReference type="NCBI Taxonomy" id="2783674"/>
    <lineage>
        <taxon>Viruses</taxon>
        <taxon>Duplodnaviria</taxon>
        <taxon>Heunggongvirae</taxon>
        <taxon>Uroviricota</taxon>
        <taxon>Caudoviricetes</taxon>
        <taxon>Pantevenvirales</taxon>
        <taxon>Kyanoviridae</taxon>
        <taxon>Scyllavirus</taxon>
        <taxon>Scyllavirus aitchnine</taxon>
    </lineage>
</organism>
<evidence type="ECO:0000313" key="4">
    <source>
        <dbReference type="Proteomes" id="UP000663288"/>
    </source>
</evidence>
<evidence type="ECO:0000259" key="2">
    <source>
        <dbReference type="Pfam" id="PF07484"/>
    </source>
</evidence>
<dbReference type="KEGG" id="vg:77945693"/>
<dbReference type="EMBL" id="MW117966">
    <property type="protein sequence ID" value="QPB08094.1"/>
    <property type="molecule type" value="Genomic_DNA"/>
</dbReference>
<dbReference type="InterPro" id="IPR037053">
    <property type="entry name" value="Phage_tail_collar_dom_sf"/>
</dbReference>
<evidence type="ECO:0000313" key="3">
    <source>
        <dbReference type="EMBL" id="QPB08094.1"/>
    </source>
</evidence>
<protein>
    <submittedName>
        <fullName evidence="3">Short tail fiber protein</fullName>
    </submittedName>
</protein>